<evidence type="ECO:0000313" key="3">
    <source>
        <dbReference type="Proteomes" id="UP000094784"/>
    </source>
</evidence>
<dbReference type="Gene3D" id="3.40.50.150">
    <property type="entry name" value="Vaccinia Virus protein VP39"/>
    <property type="match status" value="1"/>
</dbReference>
<name>A0A1E4R304_9BACI</name>
<comment type="caution">
    <text evidence="2">The sequence shown here is derived from an EMBL/GenBank/DDBJ whole genome shotgun (WGS) entry which is preliminary data.</text>
</comment>
<dbReference type="OrthoDB" id="9816564at2"/>
<accession>A0A1E4R304</accession>
<dbReference type="EMBL" id="MECQ01000001">
    <property type="protein sequence ID" value="ODV54788.1"/>
    <property type="molecule type" value="Genomic_DNA"/>
</dbReference>
<gene>
    <name evidence="2" type="ORF">BG258_02225</name>
</gene>
<dbReference type="Proteomes" id="UP000094784">
    <property type="component" value="Unassembled WGS sequence"/>
</dbReference>
<dbReference type="AlphaFoldDB" id="A0A1E4R304"/>
<evidence type="ECO:0000259" key="1">
    <source>
        <dbReference type="Pfam" id="PF13847"/>
    </source>
</evidence>
<dbReference type="CDD" id="cd02440">
    <property type="entry name" value="AdoMet_MTases"/>
    <property type="match status" value="1"/>
</dbReference>
<dbReference type="PANTHER" id="PTHR43861">
    <property type="entry name" value="TRANS-ACONITATE 2-METHYLTRANSFERASE-RELATED"/>
    <property type="match status" value="1"/>
</dbReference>
<evidence type="ECO:0000313" key="2">
    <source>
        <dbReference type="EMBL" id="ODV54788.1"/>
    </source>
</evidence>
<dbReference type="InterPro" id="IPR029063">
    <property type="entry name" value="SAM-dependent_MTases_sf"/>
</dbReference>
<dbReference type="InterPro" id="IPR025714">
    <property type="entry name" value="Methyltranfer_dom"/>
</dbReference>
<feature type="domain" description="Methyltransferase" evidence="1">
    <location>
        <begin position="50"/>
        <end position="144"/>
    </location>
</feature>
<reference evidence="2 3" key="1">
    <citation type="submission" date="2016-09" db="EMBL/GenBank/DDBJ databases">
        <title>Draft genome sequence of the soil isolate, Lysinibacillus fusiformis M5, a potential hypoxanthine producer.</title>
        <authorList>
            <person name="Gallegos-Monterrosa R."/>
            <person name="Maroti G."/>
            <person name="Balint B."/>
            <person name="Kovacs A.T."/>
        </authorList>
    </citation>
    <scope>NUCLEOTIDE SEQUENCE [LARGE SCALE GENOMIC DNA]</scope>
    <source>
        <strain evidence="2 3">M5</strain>
    </source>
</reference>
<organism evidence="2 3">
    <name type="scientific">Lysinibacillus fusiformis</name>
    <dbReference type="NCBI Taxonomy" id="28031"/>
    <lineage>
        <taxon>Bacteria</taxon>
        <taxon>Bacillati</taxon>
        <taxon>Bacillota</taxon>
        <taxon>Bacilli</taxon>
        <taxon>Bacillales</taxon>
        <taxon>Bacillaceae</taxon>
        <taxon>Lysinibacillus</taxon>
    </lineage>
</organism>
<dbReference type="SUPFAM" id="SSF53335">
    <property type="entry name" value="S-adenosyl-L-methionine-dependent methyltransferases"/>
    <property type="match status" value="1"/>
</dbReference>
<sequence>MSKLDINSNEYWDERFINDWEEMDGHQQTNFFVDILMNNLPEWMKNTLQGNVTVCDAGCAEGQGAYKFKQKYQTINIDGIDFSEVAIEKAKELYPDIRFFKDDIYNLSKFYDIIFTSNVLEHFNNPFEIVEKLLEKTKQHLIIMVPFQEVERLSEHFYTFNYDSFPIGINEFVVSYFKEIDCRLIQNSLWDGKQAVVIYTKQTLLTEKNNISSIVTLSSDLEYMKSVNERLHEQKREILRLSDWGSELSREVKEKDSLIEELNVKVEKISAFVQKQQIDLEDKDQLILDQNQKINEVSLWGKSLYEQILEKNQIIEELNKKIEEVSTYIRENINGTD</sequence>
<dbReference type="RefSeq" id="WP_069480024.1">
    <property type="nucleotide sequence ID" value="NZ_KV766182.1"/>
</dbReference>
<protein>
    <recommendedName>
        <fullName evidence="1">Methyltransferase domain-containing protein</fullName>
    </recommendedName>
</protein>
<dbReference type="Pfam" id="PF13847">
    <property type="entry name" value="Methyltransf_31"/>
    <property type="match status" value="1"/>
</dbReference>
<proteinExistence type="predicted"/>